<organism evidence="2 3">
    <name type="scientific">Glossina austeni</name>
    <name type="common">Savannah tsetse fly</name>
    <dbReference type="NCBI Taxonomy" id="7395"/>
    <lineage>
        <taxon>Eukaryota</taxon>
        <taxon>Metazoa</taxon>
        <taxon>Ecdysozoa</taxon>
        <taxon>Arthropoda</taxon>
        <taxon>Hexapoda</taxon>
        <taxon>Insecta</taxon>
        <taxon>Pterygota</taxon>
        <taxon>Neoptera</taxon>
        <taxon>Endopterygota</taxon>
        <taxon>Diptera</taxon>
        <taxon>Brachycera</taxon>
        <taxon>Muscomorpha</taxon>
        <taxon>Hippoboscoidea</taxon>
        <taxon>Glossinidae</taxon>
        <taxon>Glossina</taxon>
    </lineage>
</organism>
<dbReference type="AlphaFoldDB" id="A0A1A9UR10"/>
<evidence type="ECO:0000313" key="3">
    <source>
        <dbReference type="Proteomes" id="UP000078200"/>
    </source>
</evidence>
<evidence type="ECO:0000256" key="1">
    <source>
        <dbReference type="SAM" id="MobiDB-lite"/>
    </source>
</evidence>
<proteinExistence type="predicted"/>
<accession>A0A1A9UR10</accession>
<dbReference type="EnsemblMetazoa" id="GAUT012579-RA">
    <property type="protein sequence ID" value="GAUT012579-PA"/>
    <property type="gene ID" value="GAUT012579"/>
</dbReference>
<feature type="region of interest" description="Disordered" evidence="1">
    <location>
        <begin position="83"/>
        <end position="119"/>
    </location>
</feature>
<keyword evidence="3" id="KW-1185">Reference proteome</keyword>
<sequence length="181" mass="21390">DFIFYIHIYVYHPIIVFFEYPQNECENNLSEKRRCLSFDSDTESFALSETIFNALASPQRSIGRKRLDNYDDEVERLQDSNASTISHPQNCNESVLNRNNTPQKTSRDERGKMTNAKKKPRLSKLIIDECTKLDADEMRKQIQNFDIGRTDSIRASWRQKMYLKNKKRLNAEALLTRFNKR</sequence>
<dbReference type="VEuPathDB" id="VectorBase:GAUT012579"/>
<feature type="compositionally biased region" description="Polar residues" evidence="1">
    <location>
        <begin position="83"/>
        <end position="104"/>
    </location>
</feature>
<dbReference type="Proteomes" id="UP000078200">
    <property type="component" value="Unassembled WGS sequence"/>
</dbReference>
<reference evidence="2" key="1">
    <citation type="submission" date="2020-05" db="UniProtKB">
        <authorList>
            <consortium name="EnsemblMetazoa"/>
        </authorList>
    </citation>
    <scope>IDENTIFICATION</scope>
    <source>
        <strain evidence="2">TTRI</strain>
    </source>
</reference>
<evidence type="ECO:0000313" key="2">
    <source>
        <dbReference type="EnsemblMetazoa" id="GAUT012579-PA"/>
    </source>
</evidence>
<name>A0A1A9UR10_GLOAU</name>
<protein>
    <submittedName>
        <fullName evidence="2">Uncharacterized protein</fullName>
    </submittedName>
</protein>